<feature type="domain" description="Luciferase-like" evidence="2">
    <location>
        <begin position="187"/>
        <end position="348"/>
    </location>
</feature>
<dbReference type="AlphaFoldDB" id="A0A511DM24"/>
<organism evidence="3 4">
    <name type="scientific">Pseudonocardia sulfidoxydans NBRC 16205</name>
    <dbReference type="NCBI Taxonomy" id="1223511"/>
    <lineage>
        <taxon>Bacteria</taxon>
        <taxon>Bacillati</taxon>
        <taxon>Actinomycetota</taxon>
        <taxon>Actinomycetes</taxon>
        <taxon>Pseudonocardiales</taxon>
        <taxon>Pseudonocardiaceae</taxon>
        <taxon>Pseudonocardia</taxon>
    </lineage>
</organism>
<dbReference type="NCBIfam" id="TIGR03558">
    <property type="entry name" value="oxido_grp_1"/>
    <property type="match status" value="1"/>
</dbReference>
<dbReference type="InterPro" id="IPR019949">
    <property type="entry name" value="CmoO-like"/>
</dbReference>
<evidence type="ECO:0000313" key="3">
    <source>
        <dbReference type="EMBL" id="GEL25862.1"/>
    </source>
</evidence>
<keyword evidence="4" id="KW-1185">Reference proteome</keyword>
<dbReference type="Gene3D" id="3.20.20.30">
    <property type="entry name" value="Luciferase-like domain"/>
    <property type="match status" value="1"/>
</dbReference>
<evidence type="ECO:0000313" key="4">
    <source>
        <dbReference type="Proteomes" id="UP000321685"/>
    </source>
</evidence>
<dbReference type="EMBL" id="BJVJ01000066">
    <property type="protein sequence ID" value="GEL25862.1"/>
    <property type="molecule type" value="Genomic_DNA"/>
</dbReference>
<dbReference type="InterPro" id="IPR036661">
    <property type="entry name" value="Luciferase-like_sf"/>
</dbReference>
<dbReference type="RefSeq" id="WP_147112819.1">
    <property type="nucleotide sequence ID" value="NZ_BJVJ01000066.1"/>
</dbReference>
<keyword evidence="3" id="KW-0560">Oxidoreductase</keyword>
<gene>
    <name evidence="3" type="ORF">PSU4_48160</name>
</gene>
<evidence type="ECO:0000259" key="2">
    <source>
        <dbReference type="Pfam" id="PF00296"/>
    </source>
</evidence>
<comment type="caution">
    <text evidence="3">The sequence shown here is derived from an EMBL/GenBank/DDBJ whole genome shotgun (WGS) entry which is preliminary data.</text>
</comment>
<name>A0A511DM24_9PSEU</name>
<sequence>MTVPLSVLDLSPVPAGGTAADALRDTLDLARVAERAGYLRYWVAEHHLVPGVASSSTSVLVAHLAAATSTIRVGSGAVQLPHTAPIQIAEQFGTTAALHPGRVDVGLGRFDLQKILTFAAQRRATQTPGSTPAPARVVDGLLIPQPGGVIGDLSQFVALAELLGITADSPPQDYHRQVADVLSYVDGTAVDAEGRPLTVLPAEGADLDVWVLGSSAGTSAEVAGAFGLPFAASYHTVPHTVLETVAAYRAAFRPSARLARPHVMVSADVVVADTDDRARELAAPYGGWVLDIRAGRGAQPYPTPAEARARAFTDAERAAVADRVDTQFVGSPATVADGLETLARVTGADELLVTTITTDHADRVASHQLLAAEWARRGAVVGAGVAR</sequence>
<dbReference type="PANTHER" id="PTHR30137:SF6">
    <property type="entry name" value="LUCIFERASE-LIKE MONOOXYGENASE"/>
    <property type="match status" value="1"/>
</dbReference>
<dbReference type="GO" id="GO:0016705">
    <property type="term" value="F:oxidoreductase activity, acting on paired donors, with incorporation or reduction of molecular oxygen"/>
    <property type="evidence" value="ECO:0007669"/>
    <property type="project" value="InterPro"/>
</dbReference>
<dbReference type="OrthoDB" id="9780518at2"/>
<dbReference type="InterPro" id="IPR011251">
    <property type="entry name" value="Luciferase-like_dom"/>
</dbReference>
<dbReference type="PANTHER" id="PTHR30137">
    <property type="entry name" value="LUCIFERASE-LIKE MONOOXYGENASE"/>
    <property type="match status" value="1"/>
</dbReference>
<reference evidence="3 4" key="1">
    <citation type="submission" date="2019-07" db="EMBL/GenBank/DDBJ databases">
        <title>Whole genome shotgun sequence of Pseudonocardia sulfidoxydans NBRC 16205.</title>
        <authorList>
            <person name="Hosoyama A."/>
            <person name="Uohara A."/>
            <person name="Ohji S."/>
            <person name="Ichikawa N."/>
        </authorList>
    </citation>
    <scope>NUCLEOTIDE SEQUENCE [LARGE SCALE GENOMIC DNA]</scope>
    <source>
        <strain evidence="3 4">NBRC 16205</strain>
    </source>
</reference>
<evidence type="ECO:0000256" key="1">
    <source>
        <dbReference type="ARBA" id="ARBA00007789"/>
    </source>
</evidence>
<proteinExistence type="predicted"/>
<dbReference type="CDD" id="cd00347">
    <property type="entry name" value="Flavin_utilizing_monoxygenases"/>
    <property type="match status" value="1"/>
</dbReference>
<protein>
    <submittedName>
        <fullName evidence="3">Putative monooxygenase (Luciferase-like)</fullName>
    </submittedName>
</protein>
<accession>A0A511DM24</accession>
<dbReference type="SUPFAM" id="SSF51679">
    <property type="entry name" value="Bacterial luciferase-like"/>
    <property type="match status" value="1"/>
</dbReference>
<comment type="similarity">
    <text evidence="1">To bacterial alkanal monooxygenase alpha and beta chains.</text>
</comment>
<dbReference type="GO" id="GO:0005829">
    <property type="term" value="C:cytosol"/>
    <property type="evidence" value="ECO:0007669"/>
    <property type="project" value="TreeGrafter"/>
</dbReference>
<dbReference type="GO" id="GO:0004497">
    <property type="term" value="F:monooxygenase activity"/>
    <property type="evidence" value="ECO:0007669"/>
    <property type="project" value="UniProtKB-KW"/>
</dbReference>
<dbReference type="Proteomes" id="UP000321685">
    <property type="component" value="Unassembled WGS sequence"/>
</dbReference>
<feature type="domain" description="Luciferase-like" evidence="2">
    <location>
        <begin position="7"/>
        <end position="117"/>
    </location>
</feature>
<dbReference type="InterPro" id="IPR050766">
    <property type="entry name" value="Bact_Lucif_Oxidored"/>
</dbReference>
<dbReference type="Pfam" id="PF00296">
    <property type="entry name" value="Bac_luciferase"/>
    <property type="match status" value="2"/>
</dbReference>
<keyword evidence="3" id="KW-0503">Monooxygenase</keyword>